<evidence type="ECO:0000256" key="1">
    <source>
        <dbReference type="SAM" id="MobiDB-lite"/>
    </source>
</evidence>
<accession>A0A410FVP1</accession>
<dbReference type="Proteomes" id="UP000287233">
    <property type="component" value="Chromosome"/>
</dbReference>
<feature type="region of interest" description="Disordered" evidence="1">
    <location>
        <begin position="1"/>
        <end position="43"/>
    </location>
</feature>
<name>A0A410FVP1_BIPS1</name>
<dbReference type="KEGG" id="bih:BIP78_1252"/>
<dbReference type="AlphaFoldDB" id="A0A410FVP1"/>
<reference evidence="3" key="1">
    <citation type="submission" date="2018-12" db="EMBL/GenBank/DDBJ databases">
        <title>Complete genome sequence of an uncultured bacterium of the candidate phylum Bipolaricaulota.</title>
        <authorList>
            <person name="Kadnikov V.V."/>
            <person name="Mardanov A.V."/>
            <person name="Beletsky A.V."/>
            <person name="Frank Y.A."/>
            <person name="Karnachuk O.V."/>
            <person name="Ravin N.V."/>
        </authorList>
    </citation>
    <scope>NUCLEOTIDE SEQUENCE [LARGE SCALE GENOMIC DNA]</scope>
</reference>
<proteinExistence type="predicted"/>
<sequence>MLVPGSAPPPAPPGPVHCSPRRKGERLAGSVRSEICTADKEER</sequence>
<dbReference type="EMBL" id="CP034928">
    <property type="protein sequence ID" value="QAA77018.1"/>
    <property type="molecule type" value="Genomic_DNA"/>
</dbReference>
<evidence type="ECO:0000313" key="2">
    <source>
        <dbReference type="EMBL" id="QAA77018.1"/>
    </source>
</evidence>
<gene>
    <name evidence="2" type="ORF">BIP78_1252</name>
</gene>
<evidence type="ECO:0000313" key="3">
    <source>
        <dbReference type="Proteomes" id="UP000287233"/>
    </source>
</evidence>
<organism evidence="2 3">
    <name type="scientific">Bipolaricaulis sibiricus</name>
    <dbReference type="NCBI Taxonomy" id="2501609"/>
    <lineage>
        <taxon>Bacteria</taxon>
        <taxon>Candidatus Bipolaricaulota</taxon>
        <taxon>Candidatus Bipolaricaulia</taxon>
        <taxon>Candidatus Bipolaricaulales</taxon>
        <taxon>Candidatus Bipolaricaulaceae</taxon>
        <taxon>Candidatus Bipolaricaulis</taxon>
    </lineage>
</organism>
<feature type="compositionally biased region" description="Pro residues" evidence="1">
    <location>
        <begin position="1"/>
        <end position="15"/>
    </location>
</feature>
<protein>
    <submittedName>
        <fullName evidence="2">Uncharacterized protein</fullName>
    </submittedName>
</protein>